<protein>
    <recommendedName>
        <fullName evidence="1">HTH cro/C1-type domain-containing protein</fullName>
    </recommendedName>
</protein>
<dbReference type="InterPro" id="IPR010982">
    <property type="entry name" value="Lambda_DNA-bd_dom_sf"/>
</dbReference>
<feature type="domain" description="HTH cro/C1-type" evidence="1">
    <location>
        <begin position="38"/>
        <end position="96"/>
    </location>
</feature>
<dbReference type="SUPFAM" id="SSF47413">
    <property type="entry name" value="lambda repressor-like DNA-binding domains"/>
    <property type="match status" value="1"/>
</dbReference>
<evidence type="ECO:0000313" key="3">
    <source>
        <dbReference type="Proteomes" id="UP001501442"/>
    </source>
</evidence>
<keyword evidence="3" id="KW-1185">Reference proteome</keyword>
<accession>A0ABP8U7T7</accession>
<comment type="caution">
    <text evidence="2">The sequence shown here is derived from an EMBL/GenBank/DDBJ whole genome shotgun (WGS) entry which is preliminary data.</text>
</comment>
<sequence length="136" mass="14722">MTSLFWKDLATDLEDPEFLREYVRESVRIATVDAIMNALDQARLAEGLSKAEVARAIGAEPAVVRRLFAAGNTNPNPTLGTLVDVAAALGLRIKVEPLPDEEREAVTDPLRSGSVSPAAIERLVAFRSQHESTQPA</sequence>
<dbReference type="SMART" id="SM00530">
    <property type="entry name" value="HTH_XRE"/>
    <property type="match status" value="1"/>
</dbReference>
<dbReference type="RefSeq" id="WP_345430908.1">
    <property type="nucleotide sequence ID" value="NZ_BAABHK010000003.1"/>
</dbReference>
<gene>
    <name evidence="2" type="ORF">GCM10023196_025200</name>
</gene>
<proteinExistence type="predicted"/>
<evidence type="ECO:0000313" key="2">
    <source>
        <dbReference type="EMBL" id="GAA4624562.1"/>
    </source>
</evidence>
<dbReference type="EMBL" id="BAABHK010000003">
    <property type="protein sequence ID" value="GAA4624562.1"/>
    <property type="molecule type" value="Genomic_DNA"/>
</dbReference>
<organism evidence="2 3">
    <name type="scientific">Actinoallomurus vinaceus</name>
    <dbReference type="NCBI Taxonomy" id="1080074"/>
    <lineage>
        <taxon>Bacteria</taxon>
        <taxon>Bacillati</taxon>
        <taxon>Actinomycetota</taxon>
        <taxon>Actinomycetes</taxon>
        <taxon>Streptosporangiales</taxon>
        <taxon>Thermomonosporaceae</taxon>
        <taxon>Actinoallomurus</taxon>
    </lineage>
</organism>
<dbReference type="InterPro" id="IPR001387">
    <property type="entry name" value="Cro/C1-type_HTH"/>
</dbReference>
<evidence type="ECO:0000259" key="1">
    <source>
        <dbReference type="SMART" id="SM00530"/>
    </source>
</evidence>
<dbReference type="Gene3D" id="1.10.260.40">
    <property type="entry name" value="lambda repressor-like DNA-binding domains"/>
    <property type="match status" value="1"/>
</dbReference>
<dbReference type="Proteomes" id="UP001501442">
    <property type="component" value="Unassembled WGS sequence"/>
</dbReference>
<name>A0ABP8U7T7_9ACTN</name>
<reference evidence="3" key="1">
    <citation type="journal article" date="2019" name="Int. J. Syst. Evol. Microbiol.">
        <title>The Global Catalogue of Microorganisms (GCM) 10K type strain sequencing project: providing services to taxonomists for standard genome sequencing and annotation.</title>
        <authorList>
            <consortium name="The Broad Institute Genomics Platform"/>
            <consortium name="The Broad Institute Genome Sequencing Center for Infectious Disease"/>
            <person name="Wu L."/>
            <person name="Ma J."/>
        </authorList>
    </citation>
    <scope>NUCLEOTIDE SEQUENCE [LARGE SCALE GENOMIC DNA]</scope>
    <source>
        <strain evidence="3">JCM 17939</strain>
    </source>
</reference>
<dbReference type="CDD" id="cd00093">
    <property type="entry name" value="HTH_XRE"/>
    <property type="match status" value="1"/>
</dbReference>